<evidence type="ECO:0000313" key="8">
    <source>
        <dbReference type="Proteomes" id="UP001235343"/>
    </source>
</evidence>
<feature type="domain" description="GH18" evidence="6">
    <location>
        <begin position="89"/>
        <end position="418"/>
    </location>
</feature>
<keyword evidence="2 4" id="KW-0378">Hydrolase</keyword>
<evidence type="ECO:0000256" key="1">
    <source>
        <dbReference type="ARBA" id="ARBA00022729"/>
    </source>
</evidence>
<dbReference type="PANTHER" id="PTHR46066">
    <property type="entry name" value="CHITINASE DOMAIN-CONTAINING PROTEIN 1 FAMILY MEMBER"/>
    <property type="match status" value="1"/>
</dbReference>
<evidence type="ECO:0000313" key="7">
    <source>
        <dbReference type="EMBL" id="MDL4838897.1"/>
    </source>
</evidence>
<dbReference type="Pfam" id="PF00395">
    <property type="entry name" value="SLH"/>
    <property type="match status" value="3"/>
</dbReference>
<evidence type="ECO:0000256" key="4">
    <source>
        <dbReference type="RuleBase" id="RU000489"/>
    </source>
</evidence>
<dbReference type="InterPro" id="IPR001579">
    <property type="entry name" value="Glyco_hydro_18_chit_AS"/>
</dbReference>
<comment type="caution">
    <text evidence="7">The sequence shown here is derived from an EMBL/GenBank/DDBJ whole genome shotgun (WGS) entry which is preliminary data.</text>
</comment>
<dbReference type="Gene3D" id="1.10.101.10">
    <property type="entry name" value="PGBD-like superfamily/PGBD"/>
    <property type="match status" value="1"/>
</dbReference>
<organism evidence="7 8">
    <name type="scientific">Aquibacillus rhizosphaerae</name>
    <dbReference type="NCBI Taxonomy" id="3051431"/>
    <lineage>
        <taxon>Bacteria</taxon>
        <taxon>Bacillati</taxon>
        <taxon>Bacillota</taxon>
        <taxon>Bacilli</taxon>
        <taxon>Bacillales</taxon>
        <taxon>Bacillaceae</taxon>
        <taxon>Aquibacillus</taxon>
    </lineage>
</organism>
<dbReference type="InterPro" id="IPR001223">
    <property type="entry name" value="Glyco_hydro18_cat"/>
</dbReference>
<dbReference type="GO" id="GO:0016787">
    <property type="term" value="F:hydrolase activity"/>
    <property type="evidence" value="ECO:0007669"/>
    <property type="project" value="UniProtKB-KW"/>
</dbReference>
<gene>
    <name evidence="7" type="ORF">QQS35_00215</name>
</gene>
<feature type="domain" description="SLH" evidence="5">
    <location>
        <begin position="552"/>
        <end position="615"/>
    </location>
</feature>
<dbReference type="Pfam" id="PF01471">
    <property type="entry name" value="PG_binding_1"/>
    <property type="match status" value="1"/>
</dbReference>
<accession>A0ABT7L140</accession>
<keyword evidence="8" id="KW-1185">Reference proteome</keyword>
<dbReference type="InterPro" id="IPR029070">
    <property type="entry name" value="Chitinase_insertion_sf"/>
</dbReference>
<dbReference type="EMBL" id="JASTZU010000001">
    <property type="protein sequence ID" value="MDL4838897.1"/>
    <property type="molecule type" value="Genomic_DNA"/>
</dbReference>
<dbReference type="InterPro" id="IPR002477">
    <property type="entry name" value="Peptidoglycan-bd-like"/>
</dbReference>
<evidence type="ECO:0000259" key="6">
    <source>
        <dbReference type="PROSITE" id="PS51910"/>
    </source>
</evidence>
<dbReference type="PANTHER" id="PTHR46066:SF2">
    <property type="entry name" value="CHITINASE DOMAIN-CONTAINING PROTEIN 1"/>
    <property type="match status" value="1"/>
</dbReference>
<dbReference type="PROSITE" id="PS51272">
    <property type="entry name" value="SLH"/>
    <property type="match status" value="3"/>
</dbReference>
<feature type="domain" description="SLH" evidence="5">
    <location>
        <begin position="491"/>
        <end position="551"/>
    </location>
</feature>
<dbReference type="SUPFAM" id="SSF47090">
    <property type="entry name" value="PGBD-like"/>
    <property type="match status" value="1"/>
</dbReference>
<keyword evidence="3 4" id="KW-0326">Glycosidase</keyword>
<dbReference type="InterPro" id="IPR017853">
    <property type="entry name" value="GH"/>
</dbReference>
<dbReference type="InterPro" id="IPR011583">
    <property type="entry name" value="Chitinase_II/V-like_cat"/>
</dbReference>
<dbReference type="PROSITE" id="PS01095">
    <property type="entry name" value="GH18_1"/>
    <property type="match status" value="1"/>
</dbReference>
<name>A0ABT7L140_9BACI</name>
<dbReference type="RefSeq" id="WP_285929661.1">
    <property type="nucleotide sequence ID" value="NZ_JASTZU010000001.1"/>
</dbReference>
<proteinExistence type="predicted"/>
<dbReference type="SMART" id="SM00636">
    <property type="entry name" value="Glyco_18"/>
    <property type="match status" value="1"/>
</dbReference>
<dbReference type="Gene3D" id="3.20.20.80">
    <property type="entry name" value="Glycosidases"/>
    <property type="match status" value="1"/>
</dbReference>
<protein>
    <submittedName>
        <fullName evidence="7">Glycosyl hydrolase family 18 protein</fullName>
    </submittedName>
</protein>
<dbReference type="Pfam" id="PF00704">
    <property type="entry name" value="Glyco_hydro_18"/>
    <property type="match status" value="1"/>
</dbReference>
<sequence>MVFINEKLVHTEQGYEIHLYIDPNLEEFSSELGTKHKEQDKNIKVLASTYIKKNFPGLNIVTAKVIIGTTLIATIPLQQNEVNAHEATFNMTYSFFGSTTSVVNAVDQTHGNLDVISPSYFNINSDGSLLISGVDRKFIDEMNNRNIRVVPFLSNHWNRIIGRAALANREQLSTQIANAIKQYGFDGINVDIENVNEQDRDNFTDLVRLLREKVPKDKEVSVAIAANPNHWITGWHGSYDNKELVKYADYLMLMAYDESYQGGPAGPVASISWVEKSIKALVEDEQIDPNKVVLGLPFFGRYWNDSEEIGGYGASGRQVELLISKYNGVVTYDVGAQSPKANFTIKSTNDSTTIAGRTLKPGNYEVWYENNQSIKAKVDLVHKYNLKGTGSWSIGQENPTVWDNFGIWLTSHDSSVPVTDTHELSNPDATIFTDVTKNWAKDEILYVQQKGWFKGKTKTEFAPNDALTREEAAAVIVRVLSLQPLQPFNKSFSDVSTSSWAYEPIEIARQHKVFLGKGDGTFGYNEVLTREQMASILNNILKNGYDFSKTSNPVEFRDVSKKSWSYDAIVSMKQQGIFQGVSATKFNPKGKVSRAQMAKVLTNASFHLMEYKGESPFERILKNNNEGADVTFLQIQLKKLGYYNRDASVVFDSSTDHAVRSFQADHELTVDGIVGPSTIGKLLLLLNWS</sequence>
<dbReference type="SUPFAM" id="SSF51445">
    <property type="entry name" value="(Trans)glycosidases"/>
    <property type="match status" value="1"/>
</dbReference>
<evidence type="ECO:0000256" key="3">
    <source>
        <dbReference type="ARBA" id="ARBA00023295"/>
    </source>
</evidence>
<dbReference type="Proteomes" id="UP001235343">
    <property type="component" value="Unassembled WGS sequence"/>
</dbReference>
<dbReference type="PROSITE" id="PS51910">
    <property type="entry name" value="GH18_2"/>
    <property type="match status" value="1"/>
</dbReference>
<evidence type="ECO:0000256" key="2">
    <source>
        <dbReference type="ARBA" id="ARBA00022801"/>
    </source>
</evidence>
<dbReference type="InterPro" id="IPR036366">
    <property type="entry name" value="PGBDSf"/>
</dbReference>
<feature type="domain" description="SLH" evidence="5">
    <location>
        <begin position="427"/>
        <end position="490"/>
    </location>
</feature>
<dbReference type="InterPro" id="IPR001119">
    <property type="entry name" value="SLH_dom"/>
</dbReference>
<dbReference type="Gene3D" id="3.10.50.10">
    <property type="match status" value="1"/>
</dbReference>
<evidence type="ECO:0000259" key="5">
    <source>
        <dbReference type="PROSITE" id="PS51272"/>
    </source>
</evidence>
<keyword evidence="1" id="KW-0732">Signal</keyword>
<dbReference type="InterPro" id="IPR036365">
    <property type="entry name" value="PGBD-like_sf"/>
</dbReference>
<reference evidence="7 8" key="1">
    <citation type="submission" date="2023-06" db="EMBL/GenBank/DDBJ databases">
        <title>Aquibacillus rhizosphaerae LR5S19.</title>
        <authorList>
            <person name="Sun J.-Q."/>
        </authorList>
    </citation>
    <scope>NUCLEOTIDE SEQUENCE [LARGE SCALE GENOMIC DNA]</scope>
    <source>
        <strain evidence="7 8">LR5S19</strain>
    </source>
</reference>